<feature type="region of interest" description="Disordered" evidence="2">
    <location>
        <begin position="371"/>
        <end position="398"/>
    </location>
</feature>
<dbReference type="AlphaFoldDB" id="A0A7J8BIY0"/>
<feature type="compositionally biased region" description="Gly residues" evidence="2">
    <location>
        <begin position="1065"/>
        <end position="1076"/>
    </location>
</feature>
<feature type="region of interest" description="Disordered" evidence="2">
    <location>
        <begin position="114"/>
        <end position="152"/>
    </location>
</feature>
<evidence type="ECO:0000259" key="3">
    <source>
        <dbReference type="Pfam" id="PF14650"/>
    </source>
</evidence>
<name>A0A7J8BIY0_MOLMO</name>
<comment type="similarity">
    <text evidence="1">Belongs to the SPATA31 family.</text>
</comment>
<evidence type="ECO:0000313" key="5">
    <source>
        <dbReference type="Proteomes" id="UP000550707"/>
    </source>
</evidence>
<feature type="domain" description="SPATA31" evidence="3">
    <location>
        <begin position="52"/>
        <end position="422"/>
    </location>
</feature>
<evidence type="ECO:0000256" key="1">
    <source>
        <dbReference type="ARBA" id="ARBA00035009"/>
    </source>
</evidence>
<evidence type="ECO:0000256" key="2">
    <source>
        <dbReference type="SAM" id="MobiDB-lite"/>
    </source>
</evidence>
<dbReference type="EMBL" id="JACASF010000029">
    <property type="protein sequence ID" value="KAF6398654.1"/>
    <property type="molecule type" value="Genomic_DNA"/>
</dbReference>
<keyword evidence="5" id="KW-1185">Reference proteome</keyword>
<feature type="region of interest" description="Disordered" evidence="2">
    <location>
        <begin position="479"/>
        <end position="714"/>
    </location>
</feature>
<feature type="region of interest" description="Disordered" evidence="2">
    <location>
        <begin position="1"/>
        <end position="44"/>
    </location>
</feature>
<organism evidence="4 5">
    <name type="scientific">Molossus molossus</name>
    <name type="common">Pallas' mastiff bat</name>
    <name type="synonym">Vespertilio molossus</name>
    <dbReference type="NCBI Taxonomy" id="27622"/>
    <lineage>
        <taxon>Eukaryota</taxon>
        <taxon>Metazoa</taxon>
        <taxon>Chordata</taxon>
        <taxon>Craniata</taxon>
        <taxon>Vertebrata</taxon>
        <taxon>Euteleostomi</taxon>
        <taxon>Mammalia</taxon>
        <taxon>Eutheria</taxon>
        <taxon>Laurasiatheria</taxon>
        <taxon>Chiroptera</taxon>
        <taxon>Yangochiroptera</taxon>
        <taxon>Molossidae</taxon>
        <taxon>Molossus</taxon>
    </lineage>
</organism>
<feature type="compositionally biased region" description="Basic and acidic residues" evidence="2">
    <location>
        <begin position="1022"/>
        <end position="1032"/>
    </location>
</feature>
<dbReference type="InterPro" id="IPR039509">
    <property type="entry name" value="SPATA31"/>
</dbReference>
<dbReference type="InParanoid" id="A0A7J8BIY0"/>
<evidence type="ECO:0000313" key="4">
    <source>
        <dbReference type="EMBL" id="KAF6398654.1"/>
    </source>
</evidence>
<dbReference type="PANTHER" id="PTHR21859:SF56">
    <property type="entry name" value="SPATA31 DOMAIN-CONTAINING PROTEIN"/>
    <property type="match status" value="1"/>
</dbReference>
<feature type="region of interest" description="Disordered" evidence="2">
    <location>
        <begin position="414"/>
        <end position="439"/>
    </location>
</feature>
<sequence>MWKEKEEEVSSSKPTNPESHLDALWKSLGAEQDTSPQPFWSFEDKEQVPGPQQFSCLQFLGDQLQQKCSQLFWGLPSLHSESLVATAWVARNSSYLQPLPVLFNGLSNDFAAPIQPSTPSGLSQAPPVPLAGAQPQPWTENLPQSQPPPLAGIQTQTHVITSLPVQLPSSLHQTRTSGGPCPASQNKGTSFIPTEVQHWEWPLLQKQRKREKTFPSVTQRSQGLFSQPSPNHPQESGAPQGPVSFFQRDFISPDLQKRHLPERLVKGAQPGGLHFKVQVSLELMPGQGQPPGLRQAPDEQGRGHLSASARKSSQDSRRTASRHRRQSHRKGRAGKFSCRSSQRCLRRTPEGLCRGSSTSALKVLGINSKNKSERYWKPSKSGSETGLLSPPESHPEKPLQARVGRKLGQIDQGSVPVSGGRSRPAHSHAFPGCRTDTEPGAPASWKGWRRCVNTACALPFLSPHTRRLLEGHLSKLQARQRWGPPVQAREPTPLKPHEVQRSHLAQPPSPPSAVCASEVRSEAGCPKGLGKPPQVLSEETVITRESLGTPAAGVPTPSPDLEGIQEDSGETPPAPGHGLSGAPLSWEESRQPPQPPTLSPVGKPPQAGTVTGVEKMSLEPTPRSAGAGNEPRQERGVQTSEEPCHGAAALETRGGPRSPRAQETRAAAGAEDPWEVIVGPRVLASPQPSRASGWPGPSQSPPPPAQWVAREPGAPSLTAQEAGERGLQGEVGPENQPQGHATGLLLRDPHTDILLRDYATGMFLQDCASSVFLRDPHTDVPLAADILAAHGALCRSQREPLRRDLPAAQVPADPAVSAQSRQGPQELRLSTAKDPWKNQNKMCVPPDRRKDNRRPGNRKEGLAGLRTSAAGGLGHPPQLRGLGDTLGRKCLQPLPEKGQVFSESGSERMRRPAQGGGPEDPLPRGQPAWAAACSQEPVRSRGAQGQGPVAVRAIVTAVEQVLAQRLALRHGLHAEDVIQHIEQSPAPEGWRSRHHEAPSGPEQRAVMKDLSYSHQATPRGHTFSDKSGCPRDRHSRWAFPPREPGARGRPCQQGQQGGDSLAEGCSGGRWKGTYRG</sequence>
<comment type="caution">
    <text evidence="4">The sequence shown here is derived from an EMBL/GenBank/DDBJ whole genome shotgun (WGS) entry which is preliminary data.</text>
</comment>
<proteinExistence type="inferred from homology"/>
<feature type="compositionally biased region" description="Polar residues" evidence="2">
    <location>
        <begin position="215"/>
        <end position="234"/>
    </location>
</feature>
<protein>
    <submittedName>
        <fullName evidence="4">SPATA31 subfamily E member 1</fullName>
    </submittedName>
</protein>
<dbReference type="Pfam" id="PF14650">
    <property type="entry name" value="FAM75"/>
    <property type="match status" value="1"/>
</dbReference>
<feature type="region of interest" description="Disordered" evidence="2">
    <location>
        <begin position="809"/>
        <end position="946"/>
    </location>
</feature>
<dbReference type="Proteomes" id="UP000550707">
    <property type="component" value="Unassembled WGS sequence"/>
</dbReference>
<feature type="region of interest" description="Disordered" evidence="2">
    <location>
        <begin position="1015"/>
        <end position="1076"/>
    </location>
</feature>
<feature type="region of interest" description="Disordered" evidence="2">
    <location>
        <begin position="208"/>
        <end position="245"/>
    </location>
</feature>
<feature type="compositionally biased region" description="Basic residues" evidence="2">
    <location>
        <begin position="319"/>
        <end position="333"/>
    </location>
</feature>
<dbReference type="FunCoup" id="A0A7J8BIY0">
    <property type="interactions" value="77"/>
</dbReference>
<feature type="compositionally biased region" description="Basic and acidic residues" evidence="2">
    <location>
        <begin position="1"/>
        <end position="10"/>
    </location>
</feature>
<feature type="region of interest" description="Disordered" evidence="2">
    <location>
        <begin position="284"/>
        <end position="341"/>
    </location>
</feature>
<feature type="compositionally biased region" description="Basic and acidic residues" evidence="2">
    <location>
        <begin position="846"/>
        <end position="861"/>
    </location>
</feature>
<accession>A0A7J8BIY0</accession>
<gene>
    <name evidence="4" type="ORF">HJG59_017244</name>
</gene>
<dbReference type="PANTHER" id="PTHR21859">
    <property type="entry name" value="ACROSOME-SPECIFIC PROTEIN"/>
    <property type="match status" value="1"/>
</dbReference>
<reference evidence="4 5" key="1">
    <citation type="journal article" date="2020" name="Nature">
        <title>Six reference-quality genomes reveal evolution of bat adaptations.</title>
        <authorList>
            <person name="Jebb D."/>
            <person name="Huang Z."/>
            <person name="Pippel M."/>
            <person name="Hughes G.M."/>
            <person name="Lavrichenko K."/>
            <person name="Devanna P."/>
            <person name="Winkler S."/>
            <person name="Jermiin L.S."/>
            <person name="Skirmuntt E.C."/>
            <person name="Katzourakis A."/>
            <person name="Burkitt-Gray L."/>
            <person name="Ray D.A."/>
            <person name="Sullivan K.A.M."/>
            <person name="Roscito J.G."/>
            <person name="Kirilenko B.M."/>
            <person name="Davalos L.M."/>
            <person name="Corthals A.P."/>
            <person name="Power M.L."/>
            <person name="Jones G."/>
            <person name="Ransome R.D."/>
            <person name="Dechmann D.K.N."/>
            <person name="Locatelli A.G."/>
            <person name="Puechmaille S.J."/>
            <person name="Fedrigo O."/>
            <person name="Jarvis E.D."/>
            <person name="Hiller M."/>
            <person name="Vernes S.C."/>
            <person name="Myers E.W."/>
            <person name="Teeling E.C."/>
        </authorList>
    </citation>
    <scope>NUCLEOTIDE SEQUENCE [LARGE SCALE GENOMIC DNA]</scope>
    <source>
        <strain evidence="4">MMolMol1</strain>
        <tissue evidence="4">Muscle</tissue>
    </source>
</reference>